<dbReference type="Pfam" id="PF20149">
    <property type="entry name" value="DUF6532"/>
    <property type="match status" value="1"/>
</dbReference>
<dbReference type="PANTHER" id="PTHR22909:SF24">
    <property type="entry name" value="GOLGI INTEGRAL MEMBRANE PROTEIN 4-RELATED"/>
    <property type="match status" value="1"/>
</dbReference>
<feature type="compositionally biased region" description="Basic residues" evidence="1">
    <location>
        <begin position="135"/>
        <end position="145"/>
    </location>
</feature>
<dbReference type="Proteomes" id="UP000814176">
    <property type="component" value="Unassembled WGS sequence"/>
</dbReference>
<protein>
    <recommendedName>
        <fullName evidence="2">DUF6532 domain-containing protein</fullName>
    </recommendedName>
</protein>
<feature type="compositionally biased region" description="Polar residues" evidence="1">
    <location>
        <begin position="8"/>
        <end position="26"/>
    </location>
</feature>
<dbReference type="EMBL" id="JADCUA010000015">
    <property type="protein sequence ID" value="KAH9834584.1"/>
    <property type="molecule type" value="Genomic_DNA"/>
</dbReference>
<evidence type="ECO:0000313" key="4">
    <source>
        <dbReference type="Proteomes" id="UP000814176"/>
    </source>
</evidence>
<feature type="compositionally biased region" description="Basic and acidic residues" evidence="1">
    <location>
        <begin position="208"/>
        <end position="241"/>
    </location>
</feature>
<comment type="caution">
    <text evidence="3">The sequence shown here is derived from an EMBL/GenBank/DDBJ whole genome shotgun (WGS) entry which is preliminary data.</text>
</comment>
<sequence length="609" mass="66657">MDRRMTRSAASKQAENPAGQRSTASKGTKDKQKVVKAAATSSAAAKKKSQKAQEKQREKEERTDKIRKRKSKMMEEDEASHDEEDVRPQKKKSRSRNDNAQEEDEPANDTAQGNKVADVVMQDQTADSEGEQPKKPRPMPKRKYGQHAEPAPTLDADEEDLARTLGGGRKEQNARAPPSKSVNTPSRATDAAARKQDKGKNRANNNSDDEHSKSPAASDDSRKNSDKAKRTAAGPHDKPSDDSDQDDSSKDDDQEEGEAYEDDRDEEDEEETDHAEEGQSDDDGMIVLSDSRRKGKGARPKAYRTGGAKGARLRVSDLPTWLVPLFHAAQDALRLRTALKSAWTKEPSVVSKRLPSGKASQVIQKAYDLSPHLYSLDDRRPIALWLIGKVSVKMGDRTALLPRYIFGEIEHNLGKEQGSSVEKSYNRLLPFRHPAIQELIYLYWGPAKREGACIKAAMVDFKKVPLNLIALVCTAIEGALADVAAQVEEDNEVNLKFANSVYAKKSKMQGDEDGDMDAVEENQEEEEDGERVGGAAIDLDQLNVTLPAVASGSKAKTPAASKTAAGSSKDAANAESGPSRPSRSKSGAKKAQEQTSSSEREVDELGNEW</sequence>
<gene>
    <name evidence="3" type="ORF">C8Q71DRAFT_859561</name>
</gene>
<organism evidence="3 4">
    <name type="scientific">Rhodofomes roseus</name>
    <dbReference type="NCBI Taxonomy" id="34475"/>
    <lineage>
        <taxon>Eukaryota</taxon>
        <taxon>Fungi</taxon>
        <taxon>Dikarya</taxon>
        <taxon>Basidiomycota</taxon>
        <taxon>Agaricomycotina</taxon>
        <taxon>Agaricomycetes</taxon>
        <taxon>Polyporales</taxon>
        <taxon>Rhodofomes</taxon>
    </lineage>
</organism>
<evidence type="ECO:0000313" key="3">
    <source>
        <dbReference type="EMBL" id="KAH9834584.1"/>
    </source>
</evidence>
<reference evidence="3 4" key="1">
    <citation type="journal article" date="2021" name="Environ. Microbiol.">
        <title>Gene family expansions and transcriptome signatures uncover fungal adaptations to wood decay.</title>
        <authorList>
            <person name="Hage H."/>
            <person name="Miyauchi S."/>
            <person name="Viragh M."/>
            <person name="Drula E."/>
            <person name="Min B."/>
            <person name="Chaduli D."/>
            <person name="Navarro D."/>
            <person name="Favel A."/>
            <person name="Norest M."/>
            <person name="Lesage-Meessen L."/>
            <person name="Balint B."/>
            <person name="Merenyi Z."/>
            <person name="de Eugenio L."/>
            <person name="Morin E."/>
            <person name="Martinez A.T."/>
            <person name="Baldrian P."/>
            <person name="Stursova M."/>
            <person name="Martinez M.J."/>
            <person name="Novotny C."/>
            <person name="Magnuson J.K."/>
            <person name="Spatafora J.W."/>
            <person name="Maurice S."/>
            <person name="Pangilinan J."/>
            <person name="Andreopoulos W."/>
            <person name="LaButti K."/>
            <person name="Hundley H."/>
            <person name="Na H."/>
            <person name="Kuo A."/>
            <person name="Barry K."/>
            <person name="Lipzen A."/>
            <person name="Henrissat B."/>
            <person name="Riley R."/>
            <person name="Ahrendt S."/>
            <person name="Nagy L.G."/>
            <person name="Grigoriev I.V."/>
            <person name="Martin F."/>
            <person name="Rosso M.N."/>
        </authorList>
    </citation>
    <scope>NUCLEOTIDE SEQUENCE [LARGE SCALE GENOMIC DNA]</scope>
    <source>
        <strain evidence="3 4">CIRM-BRFM 1785</strain>
    </source>
</reference>
<feature type="region of interest" description="Disordered" evidence="1">
    <location>
        <begin position="506"/>
        <end position="537"/>
    </location>
</feature>
<feature type="compositionally biased region" description="Basic and acidic residues" evidence="1">
    <location>
        <begin position="51"/>
        <end position="64"/>
    </location>
</feature>
<dbReference type="InterPro" id="IPR042336">
    <property type="entry name" value="GOLIM4"/>
</dbReference>
<feature type="compositionally biased region" description="Low complexity" evidence="1">
    <location>
        <begin position="550"/>
        <end position="581"/>
    </location>
</feature>
<dbReference type="InterPro" id="IPR045341">
    <property type="entry name" value="DUF6532"/>
</dbReference>
<feature type="region of interest" description="Disordered" evidence="1">
    <location>
        <begin position="1"/>
        <end position="308"/>
    </location>
</feature>
<feature type="compositionally biased region" description="Basic residues" evidence="1">
    <location>
        <begin position="293"/>
        <end position="302"/>
    </location>
</feature>
<name>A0ABQ8KBD9_9APHY</name>
<dbReference type="GeneID" id="72008388"/>
<feature type="domain" description="DUF6532" evidence="2">
    <location>
        <begin position="337"/>
        <end position="502"/>
    </location>
</feature>
<feature type="compositionally biased region" description="Acidic residues" evidence="1">
    <location>
        <begin position="75"/>
        <end position="85"/>
    </location>
</feature>
<evidence type="ECO:0000256" key="1">
    <source>
        <dbReference type="SAM" id="MobiDB-lite"/>
    </source>
</evidence>
<feature type="compositionally biased region" description="Low complexity" evidence="1">
    <location>
        <begin position="35"/>
        <end position="44"/>
    </location>
</feature>
<feature type="compositionally biased region" description="Acidic residues" evidence="1">
    <location>
        <begin position="511"/>
        <end position="529"/>
    </location>
</feature>
<keyword evidence="4" id="KW-1185">Reference proteome</keyword>
<dbReference type="PANTHER" id="PTHR22909">
    <property type="entry name" value="GOLGI INTEGRAL MEMBRANE PROTEIN 4"/>
    <property type="match status" value="1"/>
</dbReference>
<dbReference type="RefSeq" id="XP_047777115.1">
    <property type="nucleotide sequence ID" value="XM_047927656.1"/>
</dbReference>
<feature type="compositionally biased region" description="Acidic residues" evidence="1">
    <location>
        <begin position="242"/>
        <end position="284"/>
    </location>
</feature>
<feature type="region of interest" description="Disordered" evidence="1">
    <location>
        <begin position="549"/>
        <end position="609"/>
    </location>
</feature>
<evidence type="ECO:0000259" key="2">
    <source>
        <dbReference type="Pfam" id="PF20149"/>
    </source>
</evidence>
<accession>A0ABQ8KBD9</accession>
<proteinExistence type="predicted"/>